<dbReference type="eggNOG" id="COG3817">
    <property type="taxonomic scope" value="Bacteria"/>
</dbReference>
<keyword evidence="1" id="KW-0472">Membrane</keyword>
<dbReference type="Proteomes" id="UP000018851">
    <property type="component" value="Chromosome"/>
</dbReference>
<protein>
    <recommendedName>
        <fullName evidence="4">Permease</fullName>
    </recommendedName>
</protein>
<feature type="transmembrane region" description="Helical" evidence="1">
    <location>
        <begin position="166"/>
        <end position="187"/>
    </location>
</feature>
<accession>W0A645</accession>
<feature type="transmembrane region" description="Helical" evidence="1">
    <location>
        <begin position="207"/>
        <end position="237"/>
    </location>
</feature>
<dbReference type="InterPro" id="IPR009323">
    <property type="entry name" value="DUF979"/>
</dbReference>
<feature type="transmembrane region" description="Helical" evidence="1">
    <location>
        <begin position="6"/>
        <end position="23"/>
    </location>
</feature>
<organism evidence="2 3">
    <name type="scientific">Sphingomonas sanxanigenens DSM 19645 = NX02</name>
    <dbReference type="NCBI Taxonomy" id="1123269"/>
    <lineage>
        <taxon>Bacteria</taxon>
        <taxon>Pseudomonadati</taxon>
        <taxon>Pseudomonadota</taxon>
        <taxon>Alphaproteobacteria</taxon>
        <taxon>Sphingomonadales</taxon>
        <taxon>Sphingomonadaceae</taxon>
        <taxon>Sphingomonas</taxon>
    </lineage>
</organism>
<feature type="transmembrane region" description="Helical" evidence="1">
    <location>
        <begin position="126"/>
        <end position="146"/>
    </location>
</feature>
<feature type="transmembrane region" description="Helical" evidence="1">
    <location>
        <begin position="289"/>
        <end position="310"/>
    </location>
</feature>
<keyword evidence="1" id="KW-1133">Transmembrane helix</keyword>
<reference evidence="2 3" key="1">
    <citation type="submission" date="2013-07" db="EMBL/GenBank/DDBJ databases">
        <title>Completed genome of Sphingomonas sanxanigenens NX02.</title>
        <authorList>
            <person name="Ma T."/>
            <person name="Huang H."/>
            <person name="Wu M."/>
            <person name="Li X."/>
            <person name="Li G."/>
        </authorList>
    </citation>
    <scope>NUCLEOTIDE SEQUENCE [LARGE SCALE GENOMIC DNA]</scope>
    <source>
        <strain evidence="2 3">NX02</strain>
    </source>
</reference>
<dbReference type="EMBL" id="CP006644">
    <property type="protein sequence ID" value="AHE53434.1"/>
    <property type="molecule type" value="Genomic_DNA"/>
</dbReference>
<keyword evidence="3" id="KW-1185">Reference proteome</keyword>
<proteinExistence type="predicted"/>
<evidence type="ECO:0000256" key="1">
    <source>
        <dbReference type="SAM" id="Phobius"/>
    </source>
</evidence>
<dbReference type="STRING" id="1123269.NX02_08555"/>
<sequence length="314" mass="32640">MIGLNFVYAIAGLTFLAYALLGLRDRSNPKRFGNAAFHGLIALSFLAGDRLGNLGNGMLVLALVAIAGTGLMGRGAAATTTGDERRIEAERRGNRLFLPALIIPATALAGALIFREIPAIVDPKQATLVALTLGVLLALGVLFTWLRPSLARPHDEGRRLIDGVGWALLLPQMLAALGAVFALAGVGEAVGIIAGHAIPEGSLVGAVLVYGLGMALFTIVMGNAFAAFPVMASAIGVPLLIRHYGGDPAVIAAIGMLAGFCGTLMTPMAANFNLVPAALLELRDRNAVIRQQVGTALPLLAFNILMIYVLGFRS</sequence>
<dbReference type="PATRIC" id="fig|1123269.5.peg.1677"/>
<dbReference type="Pfam" id="PF06166">
    <property type="entry name" value="DUF979"/>
    <property type="match status" value="1"/>
</dbReference>
<dbReference type="KEGG" id="ssan:NX02_08555"/>
<evidence type="ECO:0000313" key="3">
    <source>
        <dbReference type="Proteomes" id="UP000018851"/>
    </source>
</evidence>
<keyword evidence="1" id="KW-0812">Transmembrane</keyword>
<evidence type="ECO:0000313" key="2">
    <source>
        <dbReference type="EMBL" id="AHE53434.1"/>
    </source>
</evidence>
<dbReference type="AlphaFoldDB" id="W0A645"/>
<feature type="transmembrane region" description="Helical" evidence="1">
    <location>
        <begin position="96"/>
        <end position="114"/>
    </location>
</feature>
<evidence type="ECO:0008006" key="4">
    <source>
        <dbReference type="Google" id="ProtNLM"/>
    </source>
</evidence>
<feature type="transmembrane region" description="Helical" evidence="1">
    <location>
        <begin position="58"/>
        <end position="76"/>
    </location>
</feature>
<dbReference type="OrthoDB" id="1689651at2"/>
<dbReference type="RefSeq" id="WP_025291692.1">
    <property type="nucleotide sequence ID" value="NZ_CP006644.1"/>
</dbReference>
<feature type="transmembrane region" description="Helical" evidence="1">
    <location>
        <begin position="249"/>
        <end position="269"/>
    </location>
</feature>
<gene>
    <name evidence="2" type="ORF">NX02_08555</name>
</gene>
<name>W0A645_9SPHN</name>
<dbReference type="HOGENOM" id="CLU_078249_0_0_5"/>